<keyword evidence="2" id="KW-1185">Reference proteome</keyword>
<evidence type="ECO:0000313" key="2">
    <source>
        <dbReference type="Proteomes" id="UP000466848"/>
    </source>
</evidence>
<reference evidence="1 2" key="1">
    <citation type="submission" date="2020-02" db="EMBL/GenBank/DDBJ databases">
        <authorList>
            <person name="Kim Y.B."/>
            <person name="Roh S.W."/>
        </authorList>
    </citation>
    <scope>NUCLEOTIDE SEQUENCE [LARGE SCALE GENOMIC DNA]</scope>
    <source>
        <strain evidence="1 2">DSM 103574</strain>
    </source>
</reference>
<evidence type="ECO:0000313" key="1">
    <source>
        <dbReference type="EMBL" id="QIB68770.1"/>
    </source>
</evidence>
<sequence>MESTASPLTDQYALFPLLDYFSVYSSWYMLPRFDDSLRVDYEDQPHMSYTEIDITTIAAAWSEGKLENRGLVLTGAPNGQELTYASDQYETAGMRPRIRLTYEGISKPLSMAPCTVEVR</sequence>
<gene>
    <name evidence="1" type="ORF">Ami103574_05280</name>
</gene>
<protein>
    <submittedName>
        <fullName evidence="1">Uncharacterized protein</fullName>
    </submittedName>
</protein>
<dbReference type="KEGG" id="abut:Ami103574_05280"/>
<dbReference type="RefSeq" id="WP_163065633.1">
    <property type="nucleotide sequence ID" value="NZ_CP048649.1"/>
</dbReference>
<accession>A0A858BV15</accession>
<name>A0A858BV15_9FIRM</name>
<dbReference type="AlphaFoldDB" id="A0A858BV15"/>
<proteinExistence type="predicted"/>
<organism evidence="1 2">
    <name type="scientific">Aminipila butyrica</name>
    <dbReference type="NCBI Taxonomy" id="433296"/>
    <lineage>
        <taxon>Bacteria</taxon>
        <taxon>Bacillati</taxon>
        <taxon>Bacillota</taxon>
        <taxon>Clostridia</taxon>
        <taxon>Peptostreptococcales</taxon>
        <taxon>Anaerovoracaceae</taxon>
        <taxon>Aminipila</taxon>
    </lineage>
</organism>
<dbReference type="EMBL" id="CP048649">
    <property type="protein sequence ID" value="QIB68770.1"/>
    <property type="molecule type" value="Genomic_DNA"/>
</dbReference>
<dbReference type="Proteomes" id="UP000466848">
    <property type="component" value="Chromosome"/>
</dbReference>